<name>A0ACA9Y585_9ASCO</name>
<gene>
    <name evidence="1" type="ORF">CLIB1444_03S05490</name>
</gene>
<keyword evidence="2" id="KW-1185">Reference proteome</keyword>
<dbReference type="EMBL" id="CALSDN010000003">
    <property type="protein sequence ID" value="CAH6720148.1"/>
    <property type="molecule type" value="Genomic_DNA"/>
</dbReference>
<accession>A0ACA9Y585</accession>
<organism evidence="1 2">
    <name type="scientific">[Candida] jaroonii</name>
    <dbReference type="NCBI Taxonomy" id="467808"/>
    <lineage>
        <taxon>Eukaryota</taxon>
        <taxon>Fungi</taxon>
        <taxon>Dikarya</taxon>
        <taxon>Ascomycota</taxon>
        <taxon>Saccharomycotina</taxon>
        <taxon>Pichiomycetes</taxon>
        <taxon>Debaryomycetaceae</taxon>
        <taxon>Yamadazyma</taxon>
    </lineage>
</organism>
<proteinExistence type="predicted"/>
<dbReference type="Proteomes" id="UP001152531">
    <property type="component" value="Unassembled WGS sequence"/>
</dbReference>
<comment type="caution">
    <text evidence="1">The sequence shown here is derived from an EMBL/GenBank/DDBJ whole genome shotgun (WGS) entry which is preliminary data.</text>
</comment>
<evidence type="ECO:0000313" key="2">
    <source>
        <dbReference type="Proteomes" id="UP001152531"/>
    </source>
</evidence>
<reference evidence="1" key="1">
    <citation type="submission" date="2022-06" db="EMBL/GenBank/DDBJ databases">
        <authorList>
            <person name="Legras J.-L."/>
            <person name="Devillers H."/>
            <person name="Grondin C."/>
        </authorList>
    </citation>
    <scope>NUCLEOTIDE SEQUENCE</scope>
    <source>
        <strain evidence="1">CLIB 1444</strain>
    </source>
</reference>
<sequence length="435" mass="50805">MDFESSLDYLLDKPIKPMGAVEVNNEPEFQPVISNSETEEFKFDKKGKKVINRLVSVQDITKDLADLKFSDDENAAQLDKVNEVEKPKKSRRNKARGKKDAERGDVNIKATKPSTPQNETTDDVNKDKPLSRRQKEKLRKQKKEQRLKQKEKQESKRENEEKNIQENNQQKNIQENAEDNKQKISENNQQKEKLNENATVDKEKSPFERSSSPEDPFSIKLKSVKVVHSNKKYTERLPKIPPIETIMGLSNDQIYKLNPSDIKLKRIVSQAGKLLGNIINFAMVNEEIFLNEETRTQFTVLCTNIAIFESRGLNKTLKIYPDIIETFSKYDELTLNHNKTKFTKSDKEIHQNNFDYSVLSYVGNIIIWLNSIHDLKISKKLIKGGFGGYHLWDQLFKEESINMKRWKHVIKFREEFPFQPNQFIVVMKFLHIEIS</sequence>
<protein>
    <submittedName>
        <fullName evidence="1">Uncharacterized protein</fullName>
    </submittedName>
</protein>
<evidence type="ECO:0000313" key="1">
    <source>
        <dbReference type="EMBL" id="CAH6720148.1"/>
    </source>
</evidence>